<proteinExistence type="inferred from homology"/>
<keyword evidence="2" id="KW-0436">Ligase</keyword>
<dbReference type="GO" id="GO:0031956">
    <property type="term" value="F:medium-chain fatty acid-CoA ligase activity"/>
    <property type="evidence" value="ECO:0007669"/>
    <property type="project" value="TreeGrafter"/>
</dbReference>
<dbReference type="PANTHER" id="PTHR43201">
    <property type="entry name" value="ACYL-COA SYNTHETASE"/>
    <property type="match status" value="1"/>
</dbReference>
<dbReference type="Gene3D" id="3.30.300.30">
    <property type="match status" value="1"/>
</dbReference>
<evidence type="ECO:0000313" key="7">
    <source>
        <dbReference type="Proteomes" id="UP000254101"/>
    </source>
</evidence>
<dbReference type="Pfam" id="PF13193">
    <property type="entry name" value="AMP-binding_C"/>
    <property type="match status" value="1"/>
</dbReference>
<evidence type="ECO:0000256" key="2">
    <source>
        <dbReference type="ARBA" id="ARBA00022598"/>
    </source>
</evidence>
<evidence type="ECO:0000256" key="1">
    <source>
        <dbReference type="ARBA" id="ARBA00006432"/>
    </source>
</evidence>
<dbReference type="SUPFAM" id="SSF56801">
    <property type="entry name" value="Acetyl-CoA synthetase-like"/>
    <property type="match status" value="1"/>
</dbReference>
<comment type="caution">
    <text evidence="6">The sequence shown here is derived from an EMBL/GenBank/DDBJ whole genome shotgun (WGS) entry which is preliminary data.</text>
</comment>
<protein>
    <submittedName>
        <fullName evidence="6">(2,3-dihydroxybenzoyl)adenylate synthase</fullName>
    </submittedName>
</protein>
<dbReference type="OrthoDB" id="9803968at2"/>
<keyword evidence="7" id="KW-1185">Reference proteome</keyword>
<gene>
    <name evidence="6" type="ORF">DL238_06565</name>
</gene>
<dbReference type="Pfam" id="PF00501">
    <property type="entry name" value="AMP-binding"/>
    <property type="match status" value="1"/>
</dbReference>
<feature type="region of interest" description="Disordered" evidence="3">
    <location>
        <begin position="384"/>
        <end position="403"/>
    </location>
</feature>
<feature type="domain" description="AMP-binding enzyme C-terminal" evidence="5">
    <location>
        <begin position="470"/>
        <end position="543"/>
    </location>
</feature>
<sequence>MFLTPADRVRDYEDRGWWSGESVDAVTRRAVASGRDGDALVDPFNRAKLDGHEPERLSWRQLDERIDRLAAALLDEGLEKDDVILAQLPNTVDAVLLFLACARLGAILSPVAMPYRRHELEFIAGQVKPRFFVTVESFAGFDHAALGRSLAEERGGLQVLTFGGGEGDLRAKAAAASPSRTRAHVDANPVAGGEVLTICWTSGTESRPKGVPRDHNHWILNAEVVADGTGAQEGDVLLNPFPLVNIGSIGGLVMPWLLLGTKLVLHHPFDLGVFLKQIEQERVSYTIAPPAVLTALLKQPQLLDSVDISSLHTVSSGSAPLSPWLIEGWAAKGIEITNVFGSNEGAGLFSSAASVPDYANRARYFPRFGAEGQTWEARSHEVSRSRLVDPETEEEIAEPGRPGELRLGGASIFSGYWNSPELTAAAFDEKGHYRTGDLFEIAGEDDRFYRFIGRSKEIIVRGGINISPAEIDDLLIGFPMAVEAATVGIPDDRLGERIAVAVVPADGARPTLEDVTAFLSERDVAIYKRPERLVTVDKLPRNPMNKVMRNELRAMVQERIED</sequence>
<dbReference type="RefSeq" id="WP_115491531.1">
    <property type="nucleotide sequence ID" value="NZ_JACHWW010000001.1"/>
</dbReference>
<dbReference type="InterPro" id="IPR045851">
    <property type="entry name" value="AMP-bd_C_sf"/>
</dbReference>
<organism evidence="6 7">
    <name type="scientific">Alteriqipengyuania lutimaris</name>
    <dbReference type="NCBI Taxonomy" id="1538146"/>
    <lineage>
        <taxon>Bacteria</taxon>
        <taxon>Pseudomonadati</taxon>
        <taxon>Pseudomonadota</taxon>
        <taxon>Alphaproteobacteria</taxon>
        <taxon>Sphingomonadales</taxon>
        <taxon>Erythrobacteraceae</taxon>
        <taxon>Alteriqipengyuania</taxon>
    </lineage>
</organism>
<dbReference type="AlphaFoldDB" id="A0A395LRT3"/>
<dbReference type="PROSITE" id="PS00455">
    <property type="entry name" value="AMP_BINDING"/>
    <property type="match status" value="1"/>
</dbReference>
<dbReference type="PANTHER" id="PTHR43201:SF5">
    <property type="entry name" value="MEDIUM-CHAIN ACYL-COA LIGASE ACSF2, MITOCHONDRIAL"/>
    <property type="match status" value="1"/>
</dbReference>
<dbReference type="InterPro" id="IPR025110">
    <property type="entry name" value="AMP-bd_C"/>
</dbReference>
<evidence type="ECO:0000259" key="5">
    <source>
        <dbReference type="Pfam" id="PF13193"/>
    </source>
</evidence>
<dbReference type="GO" id="GO:0006631">
    <property type="term" value="P:fatty acid metabolic process"/>
    <property type="evidence" value="ECO:0007669"/>
    <property type="project" value="TreeGrafter"/>
</dbReference>
<dbReference type="InterPro" id="IPR000873">
    <property type="entry name" value="AMP-dep_synth/lig_dom"/>
</dbReference>
<dbReference type="InterPro" id="IPR020845">
    <property type="entry name" value="AMP-binding_CS"/>
</dbReference>
<accession>A0A395LRT3</accession>
<feature type="domain" description="AMP-dependent synthetase/ligase" evidence="4">
    <location>
        <begin position="38"/>
        <end position="417"/>
    </location>
</feature>
<dbReference type="EMBL" id="QRBB01000001">
    <property type="protein sequence ID" value="RDS77310.1"/>
    <property type="molecule type" value="Genomic_DNA"/>
</dbReference>
<dbReference type="InterPro" id="IPR042099">
    <property type="entry name" value="ANL_N_sf"/>
</dbReference>
<evidence type="ECO:0000313" key="6">
    <source>
        <dbReference type="EMBL" id="RDS77310.1"/>
    </source>
</evidence>
<comment type="similarity">
    <text evidence="1">Belongs to the ATP-dependent AMP-binding enzyme family.</text>
</comment>
<dbReference type="Proteomes" id="UP000254101">
    <property type="component" value="Unassembled WGS sequence"/>
</dbReference>
<dbReference type="Gene3D" id="3.40.50.12780">
    <property type="entry name" value="N-terminal domain of ligase-like"/>
    <property type="match status" value="1"/>
</dbReference>
<evidence type="ECO:0000259" key="4">
    <source>
        <dbReference type="Pfam" id="PF00501"/>
    </source>
</evidence>
<evidence type="ECO:0000256" key="3">
    <source>
        <dbReference type="SAM" id="MobiDB-lite"/>
    </source>
</evidence>
<name>A0A395LRT3_9SPHN</name>
<reference evidence="6 7" key="1">
    <citation type="submission" date="2018-07" db="EMBL/GenBank/DDBJ databases">
        <title>Erythrobacter nanhaiensis sp. nov., a novel member of the genus Erythrobacter isolated from the South China Sea.</title>
        <authorList>
            <person name="Chen X."/>
            <person name="Liu J."/>
        </authorList>
    </citation>
    <scope>NUCLEOTIDE SEQUENCE [LARGE SCALE GENOMIC DNA]</scope>
    <source>
        <strain evidence="6 7">S-5</strain>
    </source>
</reference>